<gene>
    <name evidence="2" type="ORF">AFUS01_LOCUS46406</name>
</gene>
<dbReference type="Proteomes" id="UP000708208">
    <property type="component" value="Unassembled WGS sequence"/>
</dbReference>
<feature type="compositionally biased region" description="Low complexity" evidence="1">
    <location>
        <begin position="246"/>
        <end position="259"/>
    </location>
</feature>
<evidence type="ECO:0000313" key="2">
    <source>
        <dbReference type="EMBL" id="CAG7837265.1"/>
    </source>
</evidence>
<feature type="region of interest" description="Disordered" evidence="1">
    <location>
        <begin position="146"/>
        <end position="178"/>
    </location>
</feature>
<dbReference type="EMBL" id="CAJVCH010571349">
    <property type="protein sequence ID" value="CAG7837265.1"/>
    <property type="molecule type" value="Genomic_DNA"/>
</dbReference>
<organism evidence="2 3">
    <name type="scientific">Allacma fusca</name>
    <dbReference type="NCBI Taxonomy" id="39272"/>
    <lineage>
        <taxon>Eukaryota</taxon>
        <taxon>Metazoa</taxon>
        <taxon>Ecdysozoa</taxon>
        <taxon>Arthropoda</taxon>
        <taxon>Hexapoda</taxon>
        <taxon>Collembola</taxon>
        <taxon>Symphypleona</taxon>
        <taxon>Sminthuridae</taxon>
        <taxon>Allacma</taxon>
    </lineage>
</organism>
<feature type="region of interest" description="Disordered" evidence="1">
    <location>
        <begin position="226"/>
        <end position="329"/>
    </location>
</feature>
<protein>
    <submittedName>
        <fullName evidence="2">Uncharacterized protein</fullName>
    </submittedName>
</protein>
<feature type="compositionally biased region" description="Basic and acidic residues" evidence="1">
    <location>
        <begin position="271"/>
        <end position="285"/>
    </location>
</feature>
<name>A0A8J2LSA5_9HEXA</name>
<keyword evidence="3" id="KW-1185">Reference proteome</keyword>
<accession>A0A8J2LSA5</accession>
<proteinExistence type="predicted"/>
<evidence type="ECO:0000313" key="3">
    <source>
        <dbReference type="Proteomes" id="UP000708208"/>
    </source>
</evidence>
<feature type="compositionally biased region" description="Basic and acidic residues" evidence="1">
    <location>
        <begin position="152"/>
        <end position="165"/>
    </location>
</feature>
<dbReference type="AlphaFoldDB" id="A0A8J2LSA5"/>
<feature type="compositionally biased region" description="Basic and acidic residues" evidence="1">
    <location>
        <begin position="318"/>
        <end position="329"/>
    </location>
</feature>
<reference evidence="2" key="1">
    <citation type="submission" date="2021-06" db="EMBL/GenBank/DDBJ databases">
        <authorList>
            <person name="Hodson N. C."/>
            <person name="Mongue J. A."/>
            <person name="Jaron S. K."/>
        </authorList>
    </citation>
    <scope>NUCLEOTIDE SEQUENCE</scope>
</reference>
<evidence type="ECO:0000256" key="1">
    <source>
        <dbReference type="SAM" id="MobiDB-lite"/>
    </source>
</evidence>
<sequence>MEILKSHFPLSVIAFIFKPFSFGVSLILSAFELIVLKCQAWAERNGENTCNVAFSNPQQPNANDVLDKKNSSEAKSFKLLLVLDIRAHQDQNFELISAQSLQTRKDEKWRLFNRLIETIVYYVLPAIKIAKKVLEEINGFMGIKNNCPTSSPHDHEPQVDTENRKRIPPRKLVSKSSSKDFRRYASNIKMLLGSRKLDDTIFHEIEGLAVTTADGGFSNSRLKVAASKRKELPSSESECTDDEESTSSSAATNTSYSSALEGDDDVFEEVGFQRDEYQRSKKDYFEVNQDYDNADDPDNVPSDYGSTSSDSEADEGPVDNKSEEVEVED</sequence>
<comment type="caution">
    <text evidence="2">The sequence shown here is derived from an EMBL/GenBank/DDBJ whole genome shotgun (WGS) entry which is preliminary data.</text>
</comment>